<dbReference type="EMBL" id="JRRC01053482">
    <property type="protein sequence ID" value="KHF98822.1"/>
    <property type="molecule type" value="Genomic_DNA"/>
</dbReference>
<reference evidence="2" key="1">
    <citation type="submission" date="2014-09" db="EMBL/GenBank/DDBJ databases">
        <authorList>
            <person name="Mudge J."/>
            <person name="Ramaraj T."/>
            <person name="Lindquist I.E."/>
            <person name="Bharti A.K."/>
            <person name="Sundararajan A."/>
            <person name="Cameron C.T."/>
            <person name="Woodward J.E."/>
            <person name="May G.D."/>
            <person name="Brubaker C."/>
            <person name="Broadhvest J."/>
            <person name="Wilkins T.A."/>
        </authorList>
    </citation>
    <scope>NUCLEOTIDE SEQUENCE</scope>
    <source>
        <strain evidence="2">cv. AKA8401</strain>
    </source>
</reference>
<accession>A0A0B0M9R6</accession>
<comment type="caution">
    <text evidence="1">The sequence shown here is derived from an EMBL/GenBank/DDBJ whole genome shotgun (WGS) entry which is preliminary data.</text>
</comment>
<protein>
    <submittedName>
        <fullName evidence="1">Protein argonaute 4-like protein</fullName>
    </submittedName>
</protein>
<name>A0A0B0M9R6_GOSAR</name>
<dbReference type="Proteomes" id="UP000032142">
    <property type="component" value="Unassembled WGS sequence"/>
</dbReference>
<keyword evidence="2" id="KW-1185">Reference proteome</keyword>
<sequence length="34" mass="3947">MYQRSTTAIFVLHRWGQFMKIRDTSETSSSHGGM</sequence>
<evidence type="ECO:0000313" key="1">
    <source>
        <dbReference type="EMBL" id="KHF98822.1"/>
    </source>
</evidence>
<organism evidence="1 2">
    <name type="scientific">Gossypium arboreum</name>
    <name type="common">Tree cotton</name>
    <name type="synonym">Gossypium nanking</name>
    <dbReference type="NCBI Taxonomy" id="29729"/>
    <lineage>
        <taxon>Eukaryota</taxon>
        <taxon>Viridiplantae</taxon>
        <taxon>Streptophyta</taxon>
        <taxon>Embryophyta</taxon>
        <taxon>Tracheophyta</taxon>
        <taxon>Spermatophyta</taxon>
        <taxon>Magnoliopsida</taxon>
        <taxon>eudicotyledons</taxon>
        <taxon>Gunneridae</taxon>
        <taxon>Pentapetalae</taxon>
        <taxon>rosids</taxon>
        <taxon>malvids</taxon>
        <taxon>Malvales</taxon>
        <taxon>Malvaceae</taxon>
        <taxon>Malvoideae</taxon>
        <taxon>Gossypium</taxon>
    </lineage>
</organism>
<evidence type="ECO:0000313" key="2">
    <source>
        <dbReference type="Proteomes" id="UP000032142"/>
    </source>
</evidence>
<gene>
    <name evidence="1" type="ORF">F383_38062</name>
</gene>
<dbReference type="AlphaFoldDB" id="A0A0B0M9R6"/>
<proteinExistence type="predicted"/>